<keyword evidence="1" id="KW-0863">Zinc-finger</keyword>
<dbReference type="Proteomes" id="UP000799291">
    <property type="component" value="Unassembled WGS sequence"/>
</dbReference>
<feature type="compositionally biased region" description="Basic residues" evidence="2">
    <location>
        <begin position="45"/>
        <end position="55"/>
    </location>
</feature>
<evidence type="ECO:0000256" key="1">
    <source>
        <dbReference type="PROSITE-ProRule" id="PRU00047"/>
    </source>
</evidence>
<name>A0A6G1IVM4_9PLEO</name>
<keyword evidence="1" id="KW-0862">Zinc</keyword>
<evidence type="ECO:0000256" key="2">
    <source>
        <dbReference type="SAM" id="MobiDB-lite"/>
    </source>
</evidence>
<feature type="non-terminal residue" evidence="4">
    <location>
        <position position="63"/>
    </location>
</feature>
<accession>A0A6G1IVM4</accession>
<dbReference type="Gene3D" id="4.10.60.10">
    <property type="entry name" value="Zinc finger, CCHC-type"/>
    <property type="match status" value="1"/>
</dbReference>
<dbReference type="GO" id="GO:0008270">
    <property type="term" value="F:zinc ion binding"/>
    <property type="evidence" value="ECO:0007669"/>
    <property type="project" value="UniProtKB-KW"/>
</dbReference>
<gene>
    <name evidence="4" type="ORF">K458DRAFT_261280</name>
</gene>
<dbReference type="PROSITE" id="PS50158">
    <property type="entry name" value="ZF_CCHC"/>
    <property type="match status" value="1"/>
</dbReference>
<feature type="domain" description="CCHC-type" evidence="3">
    <location>
        <begin position="48"/>
        <end position="63"/>
    </location>
</feature>
<dbReference type="InterPro" id="IPR036875">
    <property type="entry name" value="Znf_CCHC_sf"/>
</dbReference>
<dbReference type="EMBL" id="MU005588">
    <property type="protein sequence ID" value="KAF2682013.1"/>
    <property type="molecule type" value="Genomic_DNA"/>
</dbReference>
<dbReference type="OrthoDB" id="3783439at2759"/>
<feature type="region of interest" description="Disordered" evidence="2">
    <location>
        <begin position="29"/>
        <end position="63"/>
    </location>
</feature>
<dbReference type="GO" id="GO:0003676">
    <property type="term" value="F:nucleic acid binding"/>
    <property type="evidence" value="ECO:0007669"/>
    <property type="project" value="InterPro"/>
</dbReference>
<reference evidence="4" key="1">
    <citation type="journal article" date="2020" name="Stud. Mycol.">
        <title>101 Dothideomycetes genomes: a test case for predicting lifestyles and emergence of pathogens.</title>
        <authorList>
            <person name="Haridas S."/>
            <person name="Albert R."/>
            <person name="Binder M."/>
            <person name="Bloem J."/>
            <person name="Labutti K."/>
            <person name="Salamov A."/>
            <person name="Andreopoulos B."/>
            <person name="Baker S."/>
            <person name="Barry K."/>
            <person name="Bills G."/>
            <person name="Bluhm B."/>
            <person name="Cannon C."/>
            <person name="Castanera R."/>
            <person name="Culley D."/>
            <person name="Daum C."/>
            <person name="Ezra D."/>
            <person name="Gonzalez J."/>
            <person name="Henrissat B."/>
            <person name="Kuo A."/>
            <person name="Liang C."/>
            <person name="Lipzen A."/>
            <person name="Lutzoni F."/>
            <person name="Magnuson J."/>
            <person name="Mondo S."/>
            <person name="Nolan M."/>
            <person name="Ohm R."/>
            <person name="Pangilinan J."/>
            <person name="Park H.-J."/>
            <person name="Ramirez L."/>
            <person name="Alfaro M."/>
            <person name="Sun H."/>
            <person name="Tritt A."/>
            <person name="Yoshinaga Y."/>
            <person name="Zwiers L.-H."/>
            <person name="Turgeon B."/>
            <person name="Goodwin S."/>
            <person name="Spatafora J."/>
            <person name="Crous P."/>
            <person name="Grigoriev I."/>
        </authorList>
    </citation>
    <scope>NUCLEOTIDE SEQUENCE</scope>
    <source>
        <strain evidence="4">CBS 122367</strain>
    </source>
</reference>
<feature type="compositionally biased region" description="Basic and acidic residues" evidence="2">
    <location>
        <begin position="30"/>
        <end position="44"/>
    </location>
</feature>
<dbReference type="SUPFAM" id="SSF57756">
    <property type="entry name" value="Retrovirus zinc finger-like domains"/>
    <property type="match status" value="1"/>
</dbReference>
<evidence type="ECO:0000313" key="4">
    <source>
        <dbReference type="EMBL" id="KAF2682013.1"/>
    </source>
</evidence>
<keyword evidence="5" id="KW-1185">Reference proteome</keyword>
<dbReference type="AlphaFoldDB" id="A0A6G1IVM4"/>
<sequence length="63" mass="6880">KRKRLQTGGVLDSSQAEALLAKKSGGTQIRRLEVEGGGHSEGRSTRQRRCRKCGKTGHNSRTC</sequence>
<protein>
    <recommendedName>
        <fullName evidence="3">CCHC-type domain-containing protein</fullName>
    </recommendedName>
</protein>
<dbReference type="InterPro" id="IPR001878">
    <property type="entry name" value="Znf_CCHC"/>
</dbReference>
<feature type="non-terminal residue" evidence="4">
    <location>
        <position position="1"/>
    </location>
</feature>
<keyword evidence="1" id="KW-0479">Metal-binding</keyword>
<evidence type="ECO:0000259" key="3">
    <source>
        <dbReference type="PROSITE" id="PS50158"/>
    </source>
</evidence>
<proteinExistence type="predicted"/>
<evidence type="ECO:0000313" key="5">
    <source>
        <dbReference type="Proteomes" id="UP000799291"/>
    </source>
</evidence>
<organism evidence="4 5">
    <name type="scientific">Lentithecium fluviatile CBS 122367</name>
    <dbReference type="NCBI Taxonomy" id="1168545"/>
    <lineage>
        <taxon>Eukaryota</taxon>
        <taxon>Fungi</taxon>
        <taxon>Dikarya</taxon>
        <taxon>Ascomycota</taxon>
        <taxon>Pezizomycotina</taxon>
        <taxon>Dothideomycetes</taxon>
        <taxon>Pleosporomycetidae</taxon>
        <taxon>Pleosporales</taxon>
        <taxon>Massarineae</taxon>
        <taxon>Lentitheciaceae</taxon>
        <taxon>Lentithecium</taxon>
    </lineage>
</organism>